<dbReference type="KEGG" id="ngr:NAEGRDRAFT_52122"/>
<dbReference type="GeneID" id="8854470"/>
<proteinExistence type="predicted"/>
<dbReference type="VEuPathDB" id="AmoebaDB:NAEGRDRAFT_52122"/>
<dbReference type="AlphaFoldDB" id="D2VTH7"/>
<dbReference type="OrthoDB" id="5817230at2759"/>
<dbReference type="EMBL" id="GG738896">
    <property type="protein sequence ID" value="EFC39860.1"/>
    <property type="molecule type" value="Genomic_DNA"/>
</dbReference>
<accession>D2VTH7</accession>
<name>D2VTH7_NAEGR</name>
<gene>
    <name evidence="1" type="ORF">NAEGRDRAFT_52122</name>
</gene>
<dbReference type="RefSeq" id="XP_002672604.1">
    <property type="nucleotide sequence ID" value="XM_002672558.1"/>
</dbReference>
<dbReference type="InParanoid" id="D2VTH7"/>
<sequence length="409" mass="47883">MDEIFDRNDGDINCEMESVVESFKGCPKNGWNSVLDQYSYKVYANLWINYPKLREIFAKSLIVFVPVEVIVNYDQFFRLINKGEISMNQLKFIRIQGDRTRELKLEIGNESFLLVDVKKYTTLGNRQARLRRWQELNSNAKFGIVIQSLISFDHPFEFSEYEFFDSIGIIKEYLTHKASKELRIVFMFTMADLLYEKSTFQSKNLKEPTRDRIELKHIGNMNKERDLINSVLDFYQNVFETFRENEKFEYHIINNLSTDESYQALIESNKENDDPTKQVIISRSLIRRSLGVLYKMIGQSQLSDEVEIDIGDDMDDDPIQPVTHQSSGGYDPEFEEMKKKFKKPTGASEGCVNCIMKEYMKTKANTEKFGIGANPDNVSYELLQFNSSWAFKEDNFESHFDLELYVFVG</sequence>
<protein>
    <submittedName>
        <fullName evidence="1">Predicted protein</fullName>
    </submittedName>
</protein>
<evidence type="ECO:0000313" key="2">
    <source>
        <dbReference type="Proteomes" id="UP000006671"/>
    </source>
</evidence>
<keyword evidence="2" id="KW-1185">Reference proteome</keyword>
<dbReference type="Proteomes" id="UP000006671">
    <property type="component" value="Unassembled WGS sequence"/>
</dbReference>
<organism evidence="2">
    <name type="scientific">Naegleria gruberi</name>
    <name type="common">Amoeba</name>
    <dbReference type="NCBI Taxonomy" id="5762"/>
    <lineage>
        <taxon>Eukaryota</taxon>
        <taxon>Discoba</taxon>
        <taxon>Heterolobosea</taxon>
        <taxon>Tetramitia</taxon>
        <taxon>Eutetramitia</taxon>
        <taxon>Vahlkampfiidae</taxon>
        <taxon>Naegleria</taxon>
    </lineage>
</organism>
<reference evidence="1 2" key="1">
    <citation type="journal article" date="2010" name="Cell">
        <title>The genome of Naegleria gruberi illuminates early eukaryotic versatility.</title>
        <authorList>
            <person name="Fritz-Laylin L.K."/>
            <person name="Prochnik S.E."/>
            <person name="Ginger M.L."/>
            <person name="Dacks J.B."/>
            <person name="Carpenter M.L."/>
            <person name="Field M.C."/>
            <person name="Kuo A."/>
            <person name="Paredez A."/>
            <person name="Chapman J."/>
            <person name="Pham J."/>
            <person name="Shu S."/>
            <person name="Neupane R."/>
            <person name="Cipriano M."/>
            <person name="Mancuso J."/>
            <person name="Tu H."/>
            <person name="Salamov A."/>
            <person name="Lindquist E."/>
            <person name="Shapiro H."/>
            <person name="Lucas S."/>
            <person name="Grigoriev I.V."/>
            <person name="Cande W.Z."/>
            <person name="Fulton C."/>
            <person name="Rokhsar D.S."/>
            <person name="Dawson S.C."/>
        </authorList>
    </citation>
    <scope>NUCLEOTIDE SEQUENCE [LARGE SCALE GENOMIC DNA]</scope>
    <source>
        <strain evidence="1 2">NEG-M</strain>
    </source>
</reference>
<evidence type="ECO:0000313" key="1">
    <source>
        <dbReference type="EMBL" id="EFC39860.1"/>
    </source>
</evidence>